<dbReference type="InParanoid" id="A0A1Q3CDT4"/>
<evidence type="ECO:0000313" key="2">
    <source>
        <dbReference type="Proteomes" id="UP000187406"/>
    </source>
</evidence>
<sequence length="346" mass="39263">MIFVDEIPLSNDSPSSPLGSQLLVALMEHPFLTCVSHSLKSMKARKVEVSTQGRFVYIFQREYATVDPSLVDFVGTDEATTCVGIVIRNRKSGMTSVAHMDFPKIVEFGFTQMLSGLVDQNFDVEFDVHILGAFEDLSTKHSNGVIISEHDLKNDGYSFPLCAKIVETLQKRQEKFHVQTLFVLGHNTQWDSQGNAYPIFNGLLVETATGSLNPANFDGTSRCPDEIVRRIRVCASYEDNSWDGKLLETYDTHNDRFVVAPCCWTIRQRQIAMAFQHLSDADILFTCSTSPSAEGPDFVDNSRRQWNYLIQHPDWRYSFPMRRPRVFERTADGGWKRCILVVAQEV</sequence>
<organism evidence="1 2">
    <name type="scientific">Cephalotus follicularis</name>
    <name type="common">Albany pitcher plant</name>
    <dbReference type="NCBI Taxonomy" id="3775"/>
    <lineage>
        <taxon>Eukaryota</taxon>
        <taxon>Viridiplantae</taxon>
        <taxon>Streptophyta</taxon>
        <taxon>Embryophyta</taxon>
        <taxon>Tracheophyta</taxon>
        <taxon>Spermatophyta</taxon>
        <taxon>Magnoliopsida</taxon>
        <taxon>eudicotyledons</taxon>
        <taxon>Gunneridae</taxon>
        <taxon>Pentapetalae</taxon>
        <taxon>rosids</taxon>
        <taxon>fabids</taxon>
        <taxon>Oxalidales</taxon>
        <taxon>Cephalotaceae</taxon>
        <taxon>Cephalotus</taxon>
    </lineage>
</organism>
<dbReference type="InterPro" id="IPR026750">
    <property type="entry name" value="NTAN1"/>
</dbReference>
<gene>
    <name evidence="1" type="ORF">CFOL_v3_21719</name>
</gene>
<dbReference type="GO" id="GO:0008418">
    <property type="term" value="F:protein-N-terminal asparagine amidohydrolase activity"/>
    <property type="evidence" value="ECO:0007669"/>
    <property type="project" value="InterPro"/>
</dbReference>
<dbReference type="GO" id="GO:0006511">
    <property type="term" value="P:ubiquitin-dependent protein catabolic process"/>
    <property type="evidence" value="ECO:0007669"/>
    <property type="project" value="TreeGrafter"/>
</dbReference>
<evidence type="ECO:0000313" key="1">
    <source>
        <dbReference type="EMBL" id="GAV78251.1"/>
    </source>
</evidence>
<protein>
    <recommendedName>
        <fullName evidence="3">Protein N-terminal asparagine amidohydrolase</fullName>
    </recommendedName>
</protein>
<dbReference type="Pfam" id="PF14736">
    <property type="entry name" value="N_Asn_amidohyd"/>
    <property type="match status" value="1"/>
</dbReference>
<dbReference type="OrthoDB" id="539995at2759"/>
<comment type="caution">
    <text evidence="1">The sequence shown here is derived from an EMBL/GenBank/DDBJ whole genome shotgun (WGS) entry which is preliminary data.</text>
</comment>
<dbReference type="GO" id="GO:0005634">
    <property type="term" value="C:nucleus"/>
    <property type="evidence" value="ECO:0007669"/>
    <property type="project" value="TreeGrafter"/>
</dbReference>
<evidence type="ECO:0008006" key="3">
    <source>
        <dbReference type="Google" id="ProtNLM"/>
    </source>
</evidence>
<proteinExistence type="predicted"/>
<dbReference type="EMBL" id="BDDD01001769">
    <property type="protein sequence ID" value="GAV78251.1"/>
    <property type="molecule type" value="Genomic_DNA"/>
</dbReference>
<name>A0A1Q3CDT4_CEPFO</name>
<dbReference type="AlphaFoldDB" id="A0A1Q3CDT4"/>
<dbReference type="PANTHER" id="PTHR12498">
    <property type="entry name" value="N-TERMINAL ASPARAGINE AMIDOHYDROLASE"/>
    <property type="match status" value="1"/>
</dbReference>
<dbReference type="PANTHER" id="PTHR12498:SF0">
    <property type="entry name" value="PROTEIN N-TERMINAL ASPARAGINE AMIDOHYDROLASE"/>
    <property type="match status" value="1"/>
</dbReference>
<reference evidence="2" key="1">
    <citation type="submission" date="2016-04" db="EMBL/GenBank/DDBJ databases">
        <title>Cephalotus genome sequencing.</title>
        <authorList>
            <person name="Fukushima K."/>
            <person name="Hasebe M."/>
            <person name="Fang X."/>
        </authorList>
    </citation>
    <scope>NUCLEOTIDE SEQUENCE [LARGE SCALE GENOMIC DNA]</scope>
    <source>
        <strain evidence="2">cv. St1</strain>
    </source>
</reference>
<dbReference type="FunCoup" id="A0A1Q3CDT4">
    <property type="interactions" value="2245"/>
</dbReference>
<keyword evidence="2" id="KW-1185">Reference proteome</keyword>
<accession>A0A1Q3CDT4</accession>
<dbReference type="Proteomes" id="UP000187406">
    <property type="component" value="Unassembled WGS sequence"/>
</dbReference>
<dbReference type="STRING" id="3775.A0A1Q3CDT4"/>